<protein>
    <submittedName>
        <fullName evidence="1">Uncharacterized protein</fullName>
    </submittedName>
</protein>
<dbReference type="EMBL" id="FRCY01000005">
    <property type="protein sequence ID" value="SHN04238.1"/>
    <property type="molecule type" value="Genomic_DNA"/>
</dbReference>
<keyword evidence="2" id="KW-1185">Reference proteome</keyword>
<evidence type="ECO:0000313" key="2">
    <source>
        <dbReference type="Proteomes" id="UP000184513"/>
    </source>
</evidence>
<dbReference type="STRING" id="388280.SAMN04488057_105400"/>
<accession>A0A1M7NK68</accession>
<name>A0A1M7NK68_9BACT</name>
<evidence type="ECO:0000313" key="1">
    <source>
        <dbReference type="EMBL" id="SHN04238.1"/>
    </source>
</evidence>
<dbReference type="Proteomes" id="UP000184513">
    <property type="component" value="Unassembled WGS sequence"/>
</dbReference>
<dbReference type="AlphaFoldDB" id="A0A1M7NK68"/>
<dbReference type="RefSeq" id="WP_178371481.1">
    <property type="nucleotide sequence ID" value="NZ_FRCY01000005.1"/>
</dbReference>
<sequence>MENKAKNLNPFAQASTNEERERVWKSLKAVARPVSKKEGERLMKEAIRLQVENNK</sequence>
<reference evidence="1 2" key="1">
    <citation type="submission" date="2016-11" db="EMBL/GenBank/DDBJ databases">
        <authorList>
            <person name="Jaros S."/>
            <person name="Januszkiewicz K."/>
            <person name="Wedrychowicz H."/>
        </authorList>
    </citation>
    <scope>NUCLEOTIDE SEQUENCE [LARGE SCALE GENOMIC DNA]</scope>
    <source>
        <strain evidence="1 2">CGMCC 1.6102</strain>
    </source>
</reference>
<organism evidence="1 2">
    <name type="scientific">Cyclobacterium lianum</name>
    <dbReference type="NCBI Taxonomy" id="388280"/>
    <lineage>
        <taxon>Bacteria</taxon>
        <taxon>Pseudomonadati</taxon>
        <taxon>Bacteroidota</taxon>
        <taxon>Cytophagia</taxon>
        <taxon>Cytophagales</taxon>
        <taxon>Cyclobacteriaceae</taxon>
        <taxon>Cyclobacterium</taxon>
    </lineage>
</organism>
<gene>
    <name evidence="1" type="ORF">SAMN04488057_105400</name>
</gene>
<proteinExistence type="predicted"/>